<gene>
    <name evidence="1" type="ORF">PR048_006393</name>
</gene>
<name>A0ABQ9IAV6_9NEOP</name>
<organism evidence="1 2">
    <name type="scientific">Dryococelus australis</name>
    <dbReference type="NCBI Taxonomy" id="614101"/>
    <lineage>
        <taxon>Eukaryota</taxon>
        <taxon>Metazoa</taxon>
        <taxon>Ecdysozoa</taxon>
        <taxon>Arthropoda</taxon>
        <taxon>Hexapoda</taxon>
        <taxon>Insecta</taxon>
        <taxon>Pterygota</taxon>
        <taxon>Neoptera</taxon>
        <taxon>Polyneoptera</taxon>
        <taxon>Phasmatodea</taxon>
        <taxon>Verophasmatodea</taxon>
        <taxon>Anareolatae</taxon>
        <taxon>Phasmatidae</taxon>
        <taxon>Eurycanthinae</taxon>
        <taxon>Dryococelus</taxon>
    </lineage>
</organism>
<dbReference type="EMBL" id="JARBHB010000002">
    <property type="protein sequence ID" value="KAJ8893792.1"/>
    <property type="molecule type" value="Genomic_DNA"/>
</dbReference>
<proteinExistence type="predicted"/>
<protein>
    <submittedName>
        <fullName evidence="1">Uncharacterized protein</fullName>
    </submittedName>
</protein>
<evidence type="ECO:0000313" key="2">
    <source>
        <dbReference type="Proteomes" id="UP001159363"/>
    </source>
</evidence>
<sequence>MLPTAEAEYVTATAKTTFEVLHLHGILQNVSANDVCEMAFRKISKLNINEPDTWHHCKTRFLFFVEENKITEAKHTPKELTDCTYEELIVALDIHFDPKKNEITACFVFTNHKQQPTETISDFVAELKRFSKGCNFLYFEKHLLIRLLLAEPELTLDKVVKLSIAFEAGNKNAETILAAQNEIKQISDCNTMGV</sequence>
<accession>A0ABQ9IAV6</accession>
<reference evidence="1 2" key="1">
    <citation type="submission" date="2023-02" db="EMBL/GenBank/DDBJ databases">
        <title>LHISI_Scaffold_Assembly.</title>
        <authorList>
            <person name="Stuart O.P."/>
            <person name="Cleave R."/>
            <person name="Magrath M.J.L."/>
            <person name="Mikheyev A.S."/>
        </authorList>
    </citation>
    <scope>NUCLEOTIDE SEQUENCE [LARGE SCALE GENOMIC DNA]</scope>
    <source>
        <strain evidence="1">Daus_M_001</strain>
        <tissue evidence="1">Leg muscle</tissue>
    </source>
</reference>
<comment type="caution">
    <text evidence="1">The sequence shown here is derived from an EMBL/GenBank/DDBJ whole genome shotgun (WGS) entry which is preliminary data.</text>
</comment>
<keyword evidence="2" id="KW-1185">Reference proteome</keyword>
<dbReference type="Proteomes" id="UP001159363">
    <property type="component" value="Chromosome 2"/>
</dbReference>
<evidence type="ECO:0000313" key="1">
    <source>
        <dbReference type="EMBL" id="KAJ8893792.1"/>
    </source>
</evidence>